<dbReference type="EMBL" id="QGGW01000006">
    <property type="protein sequence ID" value="PWK59812.1"/>
    <property type="molecule type" value="Genomic_DNA"/>
</dbReference>
<evidence type="ECO:0000256" key="6">
    <source>
        <dbReference type="ARBA" id="ARBA00022692"/>
    </source>
</evidence>
<evidence type="ECO:0000256" key="7">
    <source>
        <dbReference type="ARBA" id="ARBA00022779"/>
    </source>
</evidence>
<keyword evidence="11" id="KW-0282">Flagellum</keyword>
<dbReference type="OrthoDB" id="7619358at2"/>
<keyword evidence="11" id="KW-0966">Cell projection</keyword>
<dbReference type="InterPro" id="IPR005503">
    <property type="entry name" value="FliL"/>
</dbReference>
<evidence type="ECO:0000256" key="3">
    <source>
        <dbReference type="ARBA" id="ARBA00008281"/>
    </source>
</evidence>
<evidence type="ECO:0000256" key="9">
    <source>
        <dbReference type="ARBA" id="ARBA00023136"/>
    </source>
</evidence>
<dbReference type="GO" id="GO:0009425">
    <property type="term" value="C:bacterial-type flagellum basal body"/>
    <property type="evidence" value="ECO:0007669"/>
    <property type="project" value="InterPro"/>
</dbReference>
<dbReference type="GO" id="GO:0005886">
    <property type="term" value="C:plasma membrane"/>
    <property type="evidence" value="ECO:0007669"/>
    <property type="project" value="UniProtKB-SubCell"/>
</dbReference>
<keyword evidence="12" id="KW-1185">Reference proteome</keyword>
<dbReference type="RefSeq" id="WP_109668873.1">
    <property type="nucleotide sequence ID" value="NZ_QGGW01000006.1"/>
</dbReference>
<name>A0A316GII6_9RHOB</name>
<evidence type="ECO:0000256" key="10">
    <source>
        <dbReference type="RuleBase" id="RU364125"/>
    </source>
</evidence>
<dbReference type="GO" id="GO:0006935">
    <property type="term" value="P:chemotaxis"/>
    <property type="evidence" value="ECO:0007669"/>
    <property type="project" value="UniProtKB-KW"/>
</dbReference>
<evidence type="ECO:0000256" key="4">
    <source>
        <dbReference type="ARBA" id="ARBA00022475"/>
    </source>
</evidence>
<keyword evidence="6 10" id="KW-0812">Transmembrane</keyword>
<evidence type="ECO:0000256" key="2">
    <source>
        <dbReference type="ARBA" id="ARBA00004162"/>
    </source>
</evidence>
<sequence length="165" mass="17440">MADDSAVQDAPKRKKGLLIPLLMGLVLAIAGGAGGFWAVTSGPLAPDPPSEIAVDTAPTESPMPPVAVSFVPLETLVISLGPEETSRHLLFTAELEVDPAHAAEVAHLSPRVLDVLNSYLRVISVAELSDPASLARLRAQMLRRIQIVTGTGRVHDLLVTQFVVN</sequence>
<evidence type="ECO:0000256" key="5">
    <source>
        <dbReference type="ARBA" id="ARBA00022500"/>
    </source>
</evidence>
<dbReference type="Pfam" id="PF03748">
    <property type="entry name" value="FliL"/>
    <property type="match status" value="1"/>
</dbReference>
<keyword evidence="8 10" id="KW-1133">Transmembrane helix</keyword>
<comment type="similarity">
    <text evidence="3 10">Belongs to the FliL family.</text>
</comment>
<keyword evidence="7 10" id="KW-0283">Flagellar rotation</keyword>
<proteinExistence type="inferred from homology"/>
<protein>
    <recommendedName>
        <fullName evidence="10">Flagellar protein FliL</fullName>
    </recommendedName>
</protein>
<comment type="subcellular location">
    <subcellularLocation>
        <location evidence="10">Cell inner membrane</location>
    </subcellularLocation>
    <subcellularLocation>
        <location evidence="2">Cell membrane</location>
        <topology evidence="2">Single-pass membrane protein</topology>
    </subcellularLocation>
</comment>
<keyword evidence="4" id="KW-1003">Cell membrane</keyword>
<dbReference type="PANTHER" id="PTHR35091">
    <property type="entry name" value="FLAGELLAR PROTEIN FLIL"/>
    <property type="match status" value="1"/>
</dbReference>
<dbReference type="PANTHER" id="PTHR35091:SF2">
    <property type="entry name" value="FLAGELLAR PROTEIN FLIL"/>
    <property type="match status" value="1"/>
</dbReference>
<dbReference type="GO" id="GO:0071978">
    <property type="term" value="P:bacterial-type flagellum-dependent swarming motility"/>
    <property type="evidence" value="ECO:0007669"/>
    <property type="project" value="TreeGrafter"/>
</dbReference>
<organism evidence="11 12">
    <name type="scientific">Roseicyclus mahoneyensis</name>
    <dbReference type="NCBI Taxonomy" id="164332"/>
    <lineage>
        <taxon>Bacteria</taxon>
        <taxon>Pseudomonadati</taxon>
        <taxon>Pseudomonadota</taxon>
        <taxon>Alphaproteobacteria</taxon>
        <taxon>Rhodobacterales</taxon>
        <taxon>Roseobacteraceae</taxon>
        <taxon>Roseicyclus</taxon>
    </lineage>
</organism>
<dbReference type="AlphaFoldDB" id="A0A316GII6"/>
<keyword evidence="5 10" id="KW-0145">Chemotaxis</keyword>
<keyword evidence="9 10" id="KW-0472">Membrane</keyword>
<evidence type="ECO:0000313" key="12">
    <source>
        <dbReference type="Proteomes" id="UP000245708"/>
    </source>
</evidence>
<accession>A0A316GII6</accession>
<gene>
    <name evidence="11" type="ORF">C7455_10698</name>
</gene>
<evidence type="ECO:0000256" key="1">
    <source>
        <dbReference type="ARBA" id="ARBA00002254"/>
    </source>
</evidence>
<evidence type="ECO:0000256" key="8">
    <source>
        <dbReference type="ARBA" id="ARBA00022989"/>
    </source>
</evidence>
<keyword evidence="11" id="KW-0969">Cilium</keyword>
<dbReference type="Proteomes" id="UP000245708">
    <property type="component" value="Unassembled WGS sequence"/>
</dbReference>
<comment type="caution">
    <text evidence="11">The sequence shown here is derived from an EMBL/GenBank/DDBJ whole genome shotgun (WGS) entry which is preliminary data.</text>
</comment>
<feature type="transmembrane region" description="Helical" evidence="10">
    <location>
        <begin position="17"/>
        <end position="39"/>
    </location>
</feature>
<keyword evidence="10" id="KW-0997">Cell inner membrane</keyword>
<comment type="function">
    <text evidence="1 10">Controls the rotational direction of flagella during chemotaxis.</text>
</comment>
<reference evidence="11 12" key="1">
    <citation type="submission" date="2018-05" db="EMBL/GenBank/DDBJ databases">
        <title>Genomic Encyclopedia of Type Strains, Phase IV (KMG-IV): sequencing the most valuable type-strain genomes for metagenomic binning, comparative biology and taxonomic classification.</title>
        <authorList>
            <person name="Goeker M."/>
        </authorList>
    </citation>
    <scope>NUCLEOTIDE SEQUENCE [LARGE SCALE GENOMIC DNA]</scope>
    <source>
        <strain evidence="11 12">DSM 16097</strain>
    </source>
</reference>
<evidence type="ECO:0000313" key="11">
    <source>
        <dbReference type="EMBL" id="PWK59812.1"/>
    </source>
</evidence>